<sequence length="124" mass="13655">MHTQKVNVKTAAPESSRKIGGKTQTESSGFVMETIGQSETVSALTFEQFWDLYSWVVSESQADVKPVNFVAPADSVELIYIDPEVPDYFSVWLLDGYPVAAAALLENFSRVLPSFVKIFAGDKS</sequence>
<proteinExistence type="predicted"/>
<gene>
    <name evidence="2" type="ORF">OTG14_22630</name>
</gene>
<evidence type="ECO:0000256" key="1">
    <source>
        <dbReference type="SAM" id="MobiDB-lite"/>
    </source>
</evidence>
<dbReference type="Proteomes" id="UP001163211">
    <property type="component" value="Unassembled WGS sequence"/>
</dbReference>
<dbReference type="RefSeq" id="WP_119917277.1">
    <property type="nucleotide sequence ID" value="NZ_JAPMLV010000009.1"/>
</dbReference>
<evidence type="ECO:0000313" key="2">
    <source>
        <dbReference type="EMBL" id="MCX8305745.1"/>
    </source>
</evidence>
<name>A0ABT3XIX2_9ENTR</name>
<organism evidence="2 3">
    <name type="scientific">Enterobacter pseudoroggenkampii</name>
    <dbReference type="NCBI Taxonomy" id="2996112"/>
    <lineage>
        <taxon>Bacteria</taxon>
        <taxon>Pseudomonadati</taxon>
        <taxon>Pseudomonadota</taxon>
        <taxon>Gammaproteobacteria</taxon>
        <taxon>Enterobacterales</taxon>
        <taxon>Enterobacteriaceae</taxon>
        <taxon>Enterobacter</taxon>
    </lineage>
</organism>
<dbReference type="EMBL" id="JAPMLV010000009">
    <property type="protein sequence ID" value="MCX8305745.1"/>
    <property type="molecule type" value="Genomic_DNA"/>
</dbReference>
<accession>A0ABT3XIX2</accession>
<protein>
    <submittedName>
        <fullName evidence="2">Uncharacterized protein</fullName>
    </submittedName>
</protein>
<evidence type="ECO:0000313" key="3">
    <source>
        <dbReference type="Proteomes" id="UP001163211"/>
    </source>
</evidence>
<comment type="caution">
    <text evidence="2">The sequence shown here is derived from an EMBL/GenBank/DDBJ whole genome shotgun (WGS) entry which is preliminary data.</text>
</comment>
<feature type="region of interest" description="Disordered" evidence="1">
    <location>
        <begin position="1"/>
        <end position="24"/>
    </location>
</feature>
<reference evidence="2" key="1">
    <citation type="submission" date="2022-11" db="EMBL/GenBank/DDBJ databases">
        <title>The draft genomes of two Enterobacter strains.</title>
        <authorList>
            <person name="He Y."/>
            <person name="Wu S."/>
            <person name="Feng Y."/>
            <person name="Zong Z."/>
        </authorList>
    </citation>
    <scope>NUCLEOTIDE SEQUENCE</scope>
    <source>
        <strain evidence="2">155092</strain>
    </source>
</reference>
<keyword evidence="3" id="KW-1185">Reference proteome</keyword>